<dbReference type="SUPFAM" id="SSF52317">
    <property type="entry name" value="Class I glutamine amidotransferase-like"/>
    <property type="match status" value="1"/>
</dbReference>
<evidence type="ECO:0000256" key="1">
    <source>
        <dbReference type="ARBA" id="ARBA00001164"/>
    </source>
</evidence>
<name>A0A1B9G3N6_9TREE</name>
<feature type="region of interest" description="Disordered" evidence="17">
    <location>
        <begin position="217"/>
        <end position="240"/>
    </location>
</feature>
<evidence type="ECO:0000256" key="12">
    <source>
        <dbReference type="ARBA" id="ARBA00023235"/>
    </source>
</evidence>
<keyword evidence="12 16" id="KW-0413">Isomerase</keyword>
<organism evidence="21">
    <name type="scientific">Kwoniella bestiolae CBS 10118</name>
    <dbReference type="NCBI Taxonomy" id="1296100"/>
    <lineage>
        <taxon>Eukaryota</taxon>
        <taxon>Fungi</taxon>
        <taxon>Dikarya</taxon>
        <taxon>Basidiomycota</taxon>
        <taxon>Agaricomycotina</taxon>
        <taxon>Tremellomycetes</taxon>
        <taxon>Tremellales</taxon>
        <taxon>Cryptococcaceae</taxon>
        <taxon>Kwoniella</taxon>
    </lineage>
</organism>
<dbReference type="Gene3D" id="3.40.50.880">
    <property type="match status" value="1"/>
</dbReference>
<dbReference type="InterPro" id="IPR017926">
    <property type="entry name" value="GATASE"/>
</dbReference>
<dbReference type="AlphaFoldDB" id="A0A1B9G3N6"/>
<comment type="pathway">
    <text evidence="6 16">Amino-acid biosynthesis; L-tryptophan biosynthesis; L-tryptophan from chorismate: step 1/5.</text>
</comment>
<comment type="pathway">
    <text evidence="5 16">Amino-acid biosynthesis; L-tryptophan biosynthesis; L-tryptophan from chorismate: step 4/5.</text>
</comment>
<dbReference type="CDD" id="cd00331">
    <property type="entry name" value="IGPS"/>
    <property type="match status" value="1"/>
</dbReference>
<dbReference type="NCBIfam" id="TIGR00566">
    <property type="entry name" value="trpG_papA"/>
    <property type="match status" value="1"/>
</dbReference>
<evidence type="ECO:0000256" key="17">
    <source>
        <dbReference type="SAM" id="MobiDB-lite"/>
    </source>
</evidence>
<keyword evidence="23" id="KW-1185">Reference proteome</keyword>
<evidence type="ECO:0000256" key="3">
    <source>
        <dbReference type="ARBA" id="ARBA00003272"/>
    </source>
</evidence>
<evidence type="ECO:0000256" key="5">
    <source>
        <dbReference type="ARBA" id="ARBA00004696"/>
    </source>
</evidence>
<evidence type="ECO:0000256" key="9">
    <source>
        <dbReference type="ARBA" id="ARBA00022822"/>
    </source>
</evidence>
<evidence type="ECO:0000256" key="6">
    <source>
        <dbReference type="ARBA" id="ARBA00004873"/>
    </source>
</evidence>
<dbReference type="CDD" id="cd00405">
    <property type="entry name" value="PRAI"/>
    <property type="match status" value="1"/>
</dbReference>
<dbReference type="OrthoDB" id="524799at2759"/>
<dbReference type="Pfam" id="PF00697">
    <property type="entry name" value="PRAI"/>
    <property type="match status" value="1"/>
</dbReference>
<evidence type="ECO:0000313" key="22">
    <source>
        <dbReference type="EMBL" id="WVW84292.1"/>
    </source>
</evidence>
<dbReference type="InterPro" id="IPR016302">
    <property type="entry name" value="Anthranilate_synth_II"/>
</dbReference>
<dbReference type="Gene3D" id="3.20.20.70">
    <property type="entry name" value="Aldolase class I"/>
    <property type="match status" value="2"/>
</dbReference>
<keyword evidence="9 16" id="KW-0822">Tryptophan biosynthesis</keyword>
<dbReference type="PRINTS" id="PR00097">
    <property type="entry name" value="ANTSNTHASEII"/>
</dbReference>
<dbReference type="KEGG" id="kbi:30209846"/>
<dbReference type="PANTHER" id="PTHR22854">
    <property type="entry name" value="TRYPTOPHAN BIOSYNTHESIS PROTEIN"/>
    <property type="match status" value="1"/>
</dbReference>
<gene>
    <name evidence="21" type="ORF">I302_05447</name>
    <name evidence="22" type="ORF">I302_106323</name>
</gene>
<dbReference type="CDD" id="cd01743">
    <property type="entry name" value="GATase1_Anthranilate_Synthase"/>
    <property type="match status" value="1"/>
</dbReference>
<feature type="compositionally biased region" description="Low complexity" evidence="17">
    <location>
        <begin position="229"/>
        <end position="240"/>
    </location>
</feature>
<dbReference type="InterPro" id="IPR045186">
    <property type="entry name" value="Indole-3-glycerol_P_synth"/>
</dbReference>
<feature type="domain" description="Glutamine amidotransferase" evidence="18">
    <location>
        <begin position="5"/>
        <end position="193"/>
    </location>
</feature>
<evidence type="ECO:0000256" key="4">
    <source>
        <dbReference type="ARBA" id="ARBA00004664"/>
    </source>
</evidence>
<feature type="domain" description="Indole-3-glycerol phosphate synthase" evidence="19">
    <location>
        <begin position="245"/>
        <end position="507"/>
    </location>
</feature>
<evidence type="ECO:0000256" key="13">
    <source>
        <dbReference type="ARBA" id="ARBA00023239"/>
    </source>
</evidence>
<comment type="function">
    <text evidence="3 16">Trifunctional enzyme bearing the Gln amidotransferase (GATase) domain of anthranilate synthase, indole-glycerolphosphate synthase, and phosphoribosylanthranilate isomerase activities.</text>
</comment>
<dbReference type="STRING" id="1296100.A0A1B9G3N6"/>
<dbReference type="InterPro" id="IPR013798">
    <property type="entry name" value="Indole-3-glycerol_P_synth_dom"/>
</dbReference>
<sequence length="775" mass="82846">MGVTLLIDNYDSFTWNVYADIAVLGGNPVVVRNDKITLDQIEEMYHSGELERIVISPGPGHPRTDSGISRDAIKWGIGKLPILGVCMGLECIVDLLGGEIAYAGEIKHGKSSLVQHDSIGIFHDLPPLLSSVRYHSLSAQLLSLPPILQVSSTTQESGVIMGVRHREATVEAVQYHPESCKSEGGKGLMANFLKLKGGKWGGENAWCGVIPTAQGQSEQSSKVNGTAQPSASGSSSSAPSLPTILNKIHAQRLVDVEDTSKILATTPANVSKSLSLHASPPLISFVDRVKSTPHTAIMAEIKRASPSKGDIAPDASAPSQALKYALAGASVISVLTEPKWFKGGLIDMLSVRNAVDSLPNRPAILRKDFILSKYMIDEARLYGADTVLLIVAMLEPTQLKELYDYSVSIGMEPLVEVNNTKELELALEIGSKVIGVNNRNLHDFNVDMSTTSRVNAALDGRDVILCALSGISTPEDVQKYVKEGVKAVLVGESLMRAKDTGKFLRSLIGLSDPVSSSSEVGKPLVKICGIRSVEDAEIAISSGADLLGVILVPNARRRVSLEVARDISDLVRQARSKSKSTKSASSSKASTANEPWFTFNQNLLFQRKKPLLVGVFQNQPLSEILEAIDEIGLDIVQLHGEESQGLAKFIPLPVIKVFKVSSSSSGETIVSGGEISRPGLNQFILLDSAGKGGEGISFPWENARKISERGENGSEGAVELPIILAGGLDPANVRQAIEVGGRGVRVVDVSSGVERMGGEGKDRRKVEEFIRAVKG</sequence>
<dbReference type="InterPro" id="IPR011060">
    <property type="entry name" value="RibuloseP-bd_barrel"/>
</dbReference>
<evidence type="ECO:0000313" key="23">
    <source>
        <dbReference type="Proteomes" id="UP000092730"/>
    </source>
</evidence>
<dbReference type="RefSeq" id="XP_019046696.1">
    <property type="nucleotide sequence ID" value="XM_019192066.1"/>
</dbReference>
<dbReference type="EMBL" id="KI894021">
    <property type="protein sequence ID" value="OCF25626.1"/>
    <property type="molecule type" value="Genomic_DNA"/>
</dbReference>
<evidence type="ECO:0000256" key="2">
    <source>
        <dbReference type="ARBA" id="ARBA00001633"/>
    </source>
</evidence>
<evidence type="ECO:0000259" key="18">
    <source>
        <dbReference type="Pfam" id="PF00117"/>
    </source>
</evidence>
<dbReference type="UniPathway" id="UPA00035">
    <property type="reaction ID" value="UER00040"/>
</dbReference>
<evidence type="ECO:0000256" key="16">
    <source>
        <dbReference type="PIRNR" id="PIRNR001382"/>
    </source>
</evidence>
<dbReference type="PANTHER" id="PTHR22854:SF2">
    <property type="entry name" value="INDOLE-3-GLYCEROL-PHOSPHATE SYNTHASE"/>
    <property type="match status" value="1"/>
</dbReference>
<dbReference type="EMBL" id="CP144544">
    <property type="protein sequence ID" value="WVW84292.1"/>
    <property type="molecule type" value="Genomic_DNA"/>
</dbReference>
<evidence type="ECO:0000259" key="19">
    <source>
        <dbReference type="Pfam" id="PF00218"/>
    </source>
</evidence>
<protein>
    <recommendedName>
        <fullName evidence="16">Multifunctional tryptophan biosynthesis protein</fullName>
    </recommendedName>
    <domain>
        <recommendedName>
            <fullName evidence="16">Anthranilate synthase component 2</fullName>
            <shortName evidence="16">AS</shortName>
            <ecNumber evidence="16">4.1.3.27</ecNumber>
        </recommendedName>
        <alternativeName>
            <fullName evidence="16">Anthranilate synthase, glutamine amidotransferase component</fullName>
        </alternativeName>
    </domain>
    <domain>
        <recommendedName>
            <fullName evidence="16">Indole-3-glycerol phosphate synthase</fullName>
            <shortName evidence="16">IGPS</shortName>
            <ecNumber evidence="16">4.1.1.48</ecNumber>
        </recommendedName>
    </domain>
    <domain>
        <recommendedName>
            <fullName evidence="16">N-(5'-phosphoribosyl)anthranilate isomerase</fullName>
            <shortName evidence="16">PRAI</shortName>
            <ecNumber evidence="16">5.3.1.24</ecNumber>
        </recommendedName>
    </domain>
</protein>
<dbReference type="GO" id="GO:0004640">
    <property type="term" value="F:phosphoribosylanthranilate isomerase activity"/>
    <property type="evidence" value="ECO:0007669"/>
    <property type="project" value="UniProtKB-UniRule"/>
</dbReference>
<keyword evidence="13 16" id="KW-0456">Lyase</keyword>
<dbReference type="GO" id="GO:0000162">
    <property type="term" value="P:L-tryptophan biosynthetic process"/>
    <property type="evidence" value="ECO:0007669"/>
    <property type="project" value="UniProtKB-UniRule"/>
</dbReference>
<comment type="catalytic activity">
    <reaction evidence="1 16">
        <text>N-(5-phospho-beta-D-ribosyl)anthranilate = 1-(2-carboxyphenylamino)-1-deoxy-D-ribulose 5-phosphate</text>
        <dbReference type="Rhea" id="RHEA:21540"/>
        <dbReference type="ChEBI" id="CHEBI:18277"/>
        <dbReference type="ChEBI" id="CHEBI:58613"/>
        <dbReference type="EC" id="5.3.1.24"/>
    </reaction>
</comment>
<keyword evidence="7 16" id="KW-0028">Amino-acid biosynthesis</keyword>
<comment type="catalytic activity">
    <reaction evidence="15 16">
        <text>chorismate + L-glutamine = anthranilate + pyruvate + L-glutamate + H(+)</text>
        <dbReference type="Rhea" id="RHEA:21732"/>
        <dbReference type="ChEBI" id="CHEBI:15361"/>
        <dbReference type="ChEBI" id="CHEBI:15378"/>
        <dbReference type="ChEBI" id="CHEBI:16567"/>
        <dbReference type="ChEBI" id="CHEBI:29748"/>
        <dbReference type="ChEBI" id="CHEBI:29985"/>
        <dbReference type="ChEBI" id="CHEBI:58359"/>
        <dbReference type="EC" id="4.1.3.27"/>
    </reaction>
</comment>
<evidence type="ECO:0000256" key="11">
    <source>
        <dbReference type="ARBA" id="ARBA00023141"/>
    </source>
</evidence>
<keyword evidence="11 16" id="KW-0057">Aromatic amino acid biosynthesis</keyword>
<evidence type="ECO:0000256" key="7">
    <source>
        <dbReference type="ARBA" id="ARBA00022605"/>
    </source>
</evidence>
<accession>A0A1B9G3N6</accession>
<reference evidence="21" key="1">
    <citation type="submission" date="2013-07" db="EMBL/GenBank/DDBJ databases">
        <title>The Genome Sequence of Cryptococcus bestiolae CBS10118.</title>
        <authorList>
            <consortium name="The Broad Institute Genome Sequencing Platform"/>
            <person name="Cuomo C."/>
            <person name="Litvintseva A."/>
            <person name="Chen Y."/>
            <person name="Heitman J."/>
            <person name="Sun S."/>
            <person name="Springer D."/>
            <person name="Dromer F."/>
            <person name="Young S.K."/>
            <person name="Zeng Q."/>
            <person name="Gargeya S."/>
            <person name="Fitzgerald M."/>
            <person name="Abouelleil A."/>
            <person name="Alvarado L."/>
            <person name="Berlin A.M."/>
            <person name="Chapman S.B."/>
            <person name="Dewar J."/>
            <person name="Goldberg J."/>
            <person name="Griggs A."/>
            <person name="Gujja S."/>
            <person name="Hansen M."/>
            <person name="Howarth C."/>
            <person name="Imamovic A."/>
            <person name="Larimer J."/>
            <person name="McCowan C."/>
            <person name="Murphy C."/>
            <person name="Pearson M."/>
            <person name="Priest M."/>
            <person name="Roberts A."/>
            <person name="Saif S."/>
            <person name="Shea T."/>
            <person name="Sykes S."/>
            <person name="Wortman J."/>
            <person name="Nusbaum C."/>
            <person name="Birren B."/>
        </authorList>
    </citation>
    <scope>NUCLEOTIDE SEQUENCE [LARGE SCALE GENOMIC DNA]</scope>
    <source>
        <strain evidence="21">CBS 10118</strain>
    </source>
</reference>
<dbReference type="InterPro" id="IPR001240">
    <property type="entry name" value="PRAI_dom"/>
</dbReference>
<dbReference type="GeneID" id="30209846"/>
<dbReference type="HAMAP" id="MF_00135">
    <property type="entry name" value="PRAI"/>
    <property type="match status" value="1"/>
</dbReference>
<reference evidence="22" key="2">
    <citation type="submission" date="2013-07" db="EMBL/GenBank/DDBJ databases">
        <authorList>
            <consortium name="The Broad Institute Genome Sequencing Platform"/>
            <person name="Cuomo C."/>
            <person name="Litvintseva A."/>
            <person name="Chen Y."/>
            <person name="Heitman J."/>
            <person name="Sun S."/>
            <person name="Springer D."/>
            <person name="Dromer F."/>
            <person name="Young S.K."/>
            <person name="Zeng Q."/>
            <person name="Gargeya S."/>
            <person name="Fitzgerald M."/>
            <person name="Abouelleil A."/>
            <person name="Alvarado L."/>
            <person name="Berlin A.M."/>
            <person name="Chapman S.B."/>
            <person name="Dewar J."/>
            <person name="Goldberg J."/>
            <person name="Griggs A."/>
            <person name="Gujja S."/>
            <person name="Hansen M."/>
            <person name="Howarth C."/>
            <person name="Imamovic A."/>
            <person name="Larimer J."/>
            <person name="McCowan C."/>
            <person name="Murphy C."/>
            <person name="Pearson M."/>
            <person name="Priest M."/>
            <person name="Roberts A."/>
            <person name="Saif S."/>
            <person name="Shea T."/>
            <person name="Sykes S."/>
            <person name="Wortman J."/>
            <person name="Nusbaum C."/>
            <person name="Birren B."/>
        </authorList>
    </citation>
    <scope>NUCLEOTIDE SEQUENCE</scope>
    <source>
        <strain evidence="22">CBS 10118</strain>
    </source>
</reference>
<dbReference type="Pfam" id="PF00218">
    <property type="entry name" value="IGPS"/>
    <property type="match status" value="1"/>
</dbReference>
<dbReference type="SUPFAM" id="SSF51366">
    <property type="entry name" value="Ribulose-phoshate binding barrel"/>
    <property type="match status" value="2"/>
</dbReference>
<dbReference type="InterPro" id="IPR006221">
    <property type="entry name" value="TrpG/PapA_dom"/>
</dbReference>
<reference evidence="22" key="4">
    <citation type="submission" date="2024-02" db="EMBL/GenBank/DDBJ databases">
        <title>Comparative genomics of Cryptococcus and Kwoniella reveals pathogenesis evolution and contrasting modes of karyotype evolution via chromosome fusion or intercentromeric recombination.</title>
        <authorList>
            <person name="Coelho M.A."/>
            <person name="David-Palma M."/>
            <person name="Shea T."/>
            <person name="Bowers K."/>
            <person name="McGinley-Smith S."/>
            <person name="Mohammad A.W."/>
            <person name="Gnirke A."/>
            <person name="Yurkov A.M."/>
            <person name="Nowrousian M."/>
            <person name="Sun S."/>
            <person name="Cuomo C.A."/>
            <person name="Heitman J."/>
        </authorList>
    </citation>
    <scope>NUCLEOTIDE SEQUENCE</scope>
    <source>
        <strain evidence="22">CBS 10118</strain>
    </source>
</reference>
<keyword evidence="8 16" id="KW-0210">Decarboxylase</keyword>
<evidence type="ECO:0000256" key="15">
    <source>
        <dbReference type="ARBA" id="ARBA00047683"/>
    </source>
</evidence>
<feature type="domain" description="N-(5'phosphoribosyl) anthranilate isomerase (PRAI)" evidence="20">
    <location>
        <begin position="583"/>
        <end position="771"/>
    </location>
</feature>
<evidence type="ECO:0000313" key="21">
    <source>
        <dbReference type="EMBL" id="OCF25626.1"/>
    </source>
</evidence>
<keyword evidence="14" id="KW-0511">Multifunctional enzyme</keyword>
<dbReference type="Proteomes" id="UP000092730">
    <property type="component" value="Chromosome 4"/>
</dbReference>
<reference evidence="21" key="3">
    <citation type="submission" date="2014-01" db="EMBL/GenBank/DDBJ databases">
        <title>Evolution of pathogenesis and genome organization in the Tremellales.</title>
        <authorList>
            <person name="Cuomo C."/>
            <person name="Litvintseva A."/>
            <person name="Heitman J."/>
            <person name="Chen Y."/>
            <person name="Sun S."/>
            <person name="Springer D."/>
            <person name="Dromer F."/>
            <person name="Young S."/>
            <person name="Zeng Q."/>
            <person name="Chapman S."/>
            <person name="Gujja S."/>
            <person name="Saif S."/>
            <person name="Birren B."/>
        </authorList>
    </citation>
    <scope>NUCLEOTIDE SEQUENCE</scope>
    <source>
        <strain evidence="21">CBS 10118</strain>
    </source>
</reference>
<comment type="pathway">
    <text evidence="4 16">Amino-acid biosynthesis; L-tryptophan biosynthesis; L-tryptophan from chorismate: step 3/5.</text>
</comment>
<evidence type="ECO:0000256" key="8">
    <source>
        <dbReference type="ARBA" id="ARBA00022793"/>
    </source>
</evidence>
<evidence type="ECO:0000259" key="20">
    <source>
        <dbReference type="Pfam" id="PF00697"/>
    </source>
</evidence>
<dbReference type="GO" id="GO:0004049">
    <property type="term" value="F:anthranilate synthase activity"/>
    <property type="evidence" value="ECO:0007669"/>
    <property type="project" value="UniProtKB-UniRule"/>
</dbReference>
<feature type="compositionally biased region" description="Polar residues" evidence="17">
    <location>
        <begin position="217"/>
        <end position="228"/>
    </location>
</feature>
<dbReference type="PROSITE" id="PS51273">
    <property type="entry name" value="GATASE_TYPE_1"/>
    <property type="match status" value="1"/>
</dbReference>
<dbReference type="PROSITE" id="PS00614">
    <property type="entry name" value="IGPS"/>
    <property type="match status" value="1"/>
</dbReference>
<dbReference type="PIRSF" id="PIRSF001382">
    <property type="entry name" value="TrpG-trpC-trpF"/>
    <property type="match status" value="1"/>
</dbReference>
<dbReference type="EC" id="4.1.3.27" evidence="16"/>
<dbReference type="EC" id="5.3.1.24" evidence="16"/>
<keyword evidence="10" id="KW-0315">Glutamine amidotransferase</keyword>
<proteinExistence type="inferred from homology"/>
<comment type="catalytic activity">
    <reaction evidence="2 16">
        <text>1-(2-carboxyphenylamino)-1-deoxy-D-ribulose 5-phosphate + H(+) = (1S,2R)-1-C-(indol-3-yl)glycerol 3-phosphate + CO2 + H2O</text>
        <dbReference type="Rhea" id="RHEA:23476"/>
        <dbReference type="ChEBI" id="CHEBI:15377"/>
        <dbReference type="ChEBI" id="CHEBI:15378"/>
        <dbReference type="ChEBI" id="CHEBI:16526"/>
        <dbReference type="ChEBI" id="CHEBI:58613"/>
        <dbReference type="ChEBI" id="CHEBI:58866"/>
        <dbReference type="EC" id="4.1.1.48"/>
    </reaction>
</comment>
<dbReference type="InterPro" id="IPR013785">
    <property type="entry name" value="Aldolase_TIM"/>
</dbReference>
<evidence type="ECO:0000256" key="14">
    <source>
        <dbReference type="ARBA" id="ARBA00023268"/>
    </source>
</evidence>
<dbReference type="Pfam" id="PF00117">
    <property type="entry name" value="GATase"/>
    <property type="match status" value="1"/>
</dbReference>
<evidence type="ECO:0000256" key="10">
    <source>
        <dbReference type="ARBA" id="ARBA00022962"/>
    </source>
</evidence>
<dbReference type="InterPro" id="IPR001468">
    <property type="entry name" value="Indole-3-GlycerolPSynthase_CS"/>
</dbReference>
<dbReference type="FunFam" id="3.20.20.70:FF:000136">
    <property type="entry name" value="Multifunctional tryptophan biosynthesis protein"/>
    <property type="match status" value="1"/>
</dbReference>
<dbReference type="EC" id="4.1.1.48" evidence="16"/>
<dbReference type="InterPro" id="IPR029062">
    <property type="entry name" value="Class_I_gatase-like"/>
</dbReference>
<dbReference type="PRINTS" id="PR00096">
    <property type="entry name" value="GATASE"/>
</dbReference>
<dbReference type="VEuPathDB" id="FungiDB:I302_05447"/>
<dbReference type="GO" id="GO:0004425">
    <property type="term" value="F:indole-3-glycerol-phosphate synthase activity"/>
    <property type="evidence" value="ECO:0007669"/>
    <property type="project" value="UniProtKB-UniRule"/>
</dbReference>